<feature type="region of interest" description="Disordered" evidence="5">
    <location>
        <begin position="1"/>
        <end position="38"/>
    </location>
</feature>
<evidence type="ECO:0000256" key="1">
    <source>
        <dbReference type="ARBA" id="ARBA00022475"/>
    </source>
</evidence>
<evidence type="ECO:0000256" key="3">
    <source>
        <dbReference type="ARBA" id="ARBA00022989"/>
    </source>
</evidence>
<sequence>MSTDQPGNPNATEPTHDRGAPEDGTEAPAPGRDPLRGSRTSGTWIAAVALSLVLVLLAVFILQNTQRVEVSLLGWNGRAPLAATLLIAAAGGALVVATAGALRILQLRRRVKHQRTG</sequence>
<evidence type="ECO:0000256" key="6">
    <source>
        <dbReference type="SAM" id="Phobius"/>
    </source>
</evidence>
<evidence type="ECO:0000313" key="9">
    <source>
        <dbReference type="Proteomes" id="UP001501821"/>
    </source>
</evidence>
<evidence type="ECO:0000256" key="4">
    <source>
        <dbReference type="ARBA" id="ARBA00023136"/>
    </source>
</evidence>
<keyword evidence="4 6" id="KW-0472">Membrane</keyword>
<feature type="transmembrane region" description="Helical" evidence="6">
    <location>
        <begin position="42"/>
        <end position="62"/>
    </location>
</feature>
<dbReference type="RefSeq" id="WP_344772218.1">
    <property type="nucleotide sequence ID" value="NZ_BAABAH010000001.1"/>
</dbReference>
<dbReference type="Pfam" id="PF06305">
    <property type="entry name" value="LapA_dom"/>
    <property type="match status" value="1"/>
</dbReference>
<proteinExistence type="predicted"/>
<dbReference type="Proteomes" id="UP001501821">
    <property type="component" value="Unassembled WGS sequence"/>
</dbReference>
<evidence type="ECO:0000313" key="8">
    <source>
        <dbReference type="EMBL" id="GAA3804836.1"/>
    </source>
</evidence>
<reference evidence="9" key="1">
    <citation type="journal article" date="2019" name="Int. J. Syst. Evol. Microbiol.">
        <title>The Global Catalogue of Microorganisms (GCM) 10K type strain sequencing project: providing services to taxonomists for standard genome sequencing and annotation.</title>
        <authorList>
            <consortium name="The Broad Institute Genomics Platform"/>
            <consortium name="The Broad Institute Genome Sequencing Center for Infectious Disease"/>
            <person name="Wu L."/>
            <person name="Ma J."/>
        </authorList>
    </citation>
    <scope>NUCLEOTIDE SEQUENCE [LARGE SCALE GENOMIC DNA]</scope>
    <source>
        <strain evidence="9">JCM 16953</strain>
    </source>
</reference>
<accession>A0ABP7I1M4</accession>
<evidence type="ECO:0000256" key="2">
    <source>
        <dbReference type="ARBA" id="ARBA00022692"/>
    </source>
</evidence>
<dbReference type="InterPro" id="IPR010445">
    <property type="entry name" value="LapA_dom"/>
</dbReference>
<comment type="caution">
    <text evidence="8">The sequence shown here is derived from an EMBL/GenBank/DDBJ whole genome shotgun (WGS) entry which is preliminary data.</text>
</comment>
<feature type="transmembrane region" description="Helical" evidence="6">
    <location>
        <begin position="82"/>
        <end position="105"/>
    </location>
</feature>
<protein>
    <submittedName>
        <fullName evidence="8">DUF1049 domain-containing protein</fullName>
    </submittedName>
</protein>
<feature type="domain" description="Lipopolysaccharide assembly protein A" evidence="7">
    <location>
        <begin position="63"/>
        <end position="115"/>
    </location>
</feature>
<keyword evidence="1" id="KW-1003">Cell membrane</keyword>
<evidence type="ECO:0000256" key="5">
    <source>
        <dbReference type="SAM" id="MobiDB-lite"/>
    </source>
</evidence>
<keyword evidence="2 6" id="KW-0812">Transmembrane</keyword>
<organism evidence="8 9">
    <name type="scientific">Nocardioides panacisoli</name>
    <dbReference type="NCBI Taxonomy" id="627624"/>
    <lineage>
        <taxon>Bacteria</taxon>
        <taxon>Bacillati</taxon>
        <taxon>Actinomycetota</taxon>
        <taxon>Actinomycetes</taxon>
        <taxon>Propionibacteriales</taxon>
        <taxon>Nocardioidaceae</taxon>
        <taxon>Nocardioides</taxon>
    </lineage>
</organism>
<dbReference type="EMBL" id="BAABAH010000001">
    <property type="protein sequence ID" value="GAA3804836.1"/>
    <property type="molecule type" value="Genomic_DNA"/>
</dbReference>
<keyword evidence="3 6" id="KW-1133">Transmembrane helix</keyword>
<keyword evidence="9" id="KW-1185">Reference proteome</keyword>
<gene>
    <name evidence="8" type="ORF">GCM10022242_05090</name>
</gene>
<evidence type="ECO:0000259" key="7">
    <source>
        <dbReference type="Pfam" id="PF06305"/>
    </source>
</evidence>
<feature type="compositionally biased region" description="Polar residues" evidence="5">
    <location>
        <begin position="1"/>
        <end position="13"/>
    </location>
</feature>
<name>A0ABP7I1M4_9ACTN</name>